<dbReference type="RefSeq" id="WP_136132116.1">
    <property type="nucleotide sequence ID" value="NZ_CM009559.1"/>
</dbReference>
<dbReference type="OrthoDB" id="6462033at2"/>
<reference evidence="4" key="1">
    <citation type="journal article" date="2018" name="Genome Biol. Evol.">
        <title>Cladogenesis and Genomic Streamlining in Extracellular Endosymbionts of Tropical Stink Bugs.</title>
        <authorList>
            <person name="Otero-Bravo A."/>
            <person name="Goffredi S."/>
            <person name="Sabree Z.L."/>
        </authorList>
    </citation>
    <scope>NUCLEOTIDE SEQUENCE [LARGE SCALE GENOMIC DNA]</scope>
    <source>
        <strain evidence="4">SoEO</strain>
        <plasmid evidence="4">pSOE3</plasmid>
    </source>
</reference>
<dbReference type="Pfam" id="PF00011">
    <property type="entry name" value="HSP20"/>
    <property type="match status" value="1"/>
</dbReference>
<dbReference type="InterPro" id="IPR008978">
    <property type="entry name" value="HSP20-like_chaperone"/>
</dbReference>
<dbReference type="EMBL" id="PDKR01000011">
    <property type="protein sequence ID" value="PPI88319.1"/>
    <property type="molecule type" value="Genomic_DNA"/>
</dbReference>
<dbReference type="AlphaFoldDB" id="A0A2P5T144"/>
<dbReference type="InterPro" id="IPR002068">
    <property type="entry name" value="A-crystallin/Hsp20_dom"/>
</dbReference>
<evidence type="ECO:0000256" key="1">
    <source>
        <dbReference type="PROSITE-ProRule" id="PRU00285"/>
    </source>
</evidence>
<evidence type="ECO:0000259" key="3">
    <source>
        <dbReference type="PROSITE" id="PS01031"/>
    </source>
</evidence>
<gene>
    <name evidence="4" type="ORF">CRV09_03585</name>
</gene>
<name>A0A2P5T144_9GAMM</name>
<proteinExistence type="inferred from homology"/>
<dbReference type="Gene3D" id="2.60.40.790">
    <property type="match status" value="1"/>
</dbReference>
<dbReference type="Proteomes" id="UP000295937">
    <property type="component" value="Plasmid pSOE3"/>
</dbReference>
<protein>
    <submittedName>
        <fullName evidence="4">Heat-shock protein</fullName>
    </submittedName>
</protein>
<feature type="domain" description="SHSP" evidence="3">
    <location>
        <begin position="34"/>
        <end position="153"/>
    </location>
</feature>
<dbReference type="PANTHER" id="PTHR47062">
    <property type="match status" value="1"/>
</dbReference>
<organism evidence="4">
    <name type="scientific">Candidatus Pantoea edessiphila</name>
    <dbReference type="NCBI Taxonomy" id="2044610"/>
    <lineage>
        <taxon>Bacteria</taxon>
        <taxon>Pseudomonadati</taxon>
        <taxon>Pseudomonadota</taxon>
        <taxon>Gammaproteobacteria</taxon>
        <taxon>Enterobacterales</taxon>
        <taxon>Erwiniaceae</taxon>
        <taxon>Pantoea</taxon>
    </lineage>
</organism>
<geneLocation type="plasmid" evidence="4">
    <name>pSOE3</name>
</geneLocation>
<dbReference type="PROSITE" id="PS01031">
    <property type="entry name" value="SHSP"/>
    <property type="match status" value="1"/>
</dbReference>
<dbReference type="PANTHER" id="PTHR47062:SF1">
    <property type="entry name" value="SMALL HEAT SHOCK PROTEIN IBPA"/>
    <property type="match status" value="1"/>
</dbReference>
<evidence type="ECO:0000313" key="4">
    <source>
        <dbReference type="EMBL" id="PPI88319.1"/>
    </source>
</evidence>
<comment type="similarity">
    <text evidence="1 2">Belongs to the small heat shock protein (HSP20) family.</text>
</comment>
<keyword evidence="4" id="KW-0614">Plasmid</keyword>
<comment type="caution">
    <text evidence="4">The sequence shown here is derived from an EMBL/GenBank/DDBJ whole genome shotgun (WGS) entry which is preliminary data.</text>
</comment>
<accession>A0A2P5T144</accession>
<evidence type="ECO:0000256" key="2">
    <source>
        <dbReference type="RuleBase" id="RU003616"/>
    </source>
</evidence>
<sequence length="165" mass="19001">MPYRSFSLMPSFSNNLFSDRFTQMDNLFSRITGEKPLVDTPSYNLLKKDKENYELTVSLPGYSSDELDISVLNNQLIISGKPVVNKKESDKDKEKSIVWLHRGIKKNEFSLSFNLEYRININYSSLCSGLLVLRFTYDVPEREKPQKISIGVQGESNNIIEHHTS</sequence>
<dbReference type="SUPFAM" id="SSF49764">
    <property type="entry name" value="HSP20-like chaperones"/>
    <property type="match status" value="1"/>
</dbReference>